<evidence type="ECO:0000259" key="1">
    <source>
        <dbReference type="PROSITE" id="PS50055"/>
    </source>
</evidence>
<feature type="non-terminal residue" evidence="3">
    <location>
        <position position="1"/>
    </location>
</feature>
<dbReference type="PROSITE" id="PS50055">
    <property type="entry name" value="TYR_PHOSPHATASE_PTP"/>
    <property type="match status" value="1"/>
</dbReference>
<dbReference type="PANTHER" id="PTHR19134">
    <property type="entry name" value="RECEPTOR-TYPE TYROSINE-PROTEIN PHOSPHATASE"/>
    <property type="match status" value="1"/>
</dbReference>
<dbReference type="CDD" id="cd00047">
    <property type="entry name" value="PTPc"/>
    <property type="match status" value="1"/>
</dbReference>
<dbReference type="EMBL" id="KQ242483">
    <property type="protein sequence ID" value="KNC78474.1"/>
    <property type="molecule type" value="Genomic_DNA"/>
</dbReference>
<dbReference type="Gene3D" id="3.90.190.10">
    <property type="entry name" value="Protein tyrosine phosphatase superfamily"/>
    <property type="match status" value="1"/>
</dbReference>
<dbReference type="OrthoDB" id="10253954at2759"/>
<dbReference type="SMART" id="SM00194">
    <property type="entry name" value="PTPc"/>
    <property type="match status" value="1"/>
</dbReference>
<dbReference type="InterPro" id="IPR016130">
    <property type="entry name" value="Tyr_Pase_AS"/>
</dbReference>
<evidence type="ECO:0000259" key="2">
    <source>
        <dbReference type="PROSITE" id="PS50056"/>
    </source>
</evidence>
<dbReference type="AlphaFoldDB" id="A0A0L0FP09"/>
<reference evidence="3 4" key="1">
    <citation type="submission" date="2011-02" db="EMBL/GenBank/DDBJ databases">
        <title>The Genome Sequence of Sphaeroforma arctica JP610.</title>
        <authorList>
            <consortium name="The Broad Institute Genome Sequencing Platform"/>
            <person name="Russ C."/>
            <person name="Cuomo C."/>
            <person name="Young S.K."/>
            <person name="Zeng Q."/>
            <person name="Gargeya S."/>
            <person name="Alvarado L."/>
            <person name="Berlin A."/>
            <person name="Chapman S.B."/>
            <person name="Chen Z."/>
            <person name="Freedman E."/>
            <person name="Gellesch M."/>
            <person name="Goldberg J."/>
            <person name="Griggs A."/>
            <person name="Gujja S."/>
            <person name="Heilman E."/>
            <person name="Heiman D."/>
            <person name="Howarth C."/>
            <person name="Mehta T."/>
            <person name="Neiman D."/>
            <person name="Pearson M."/>
            <person name="Roberts A."/>
            <person name="Saif S."/>
            <person name="Shea T."/>
            <person name="Shenoy N."/>
            <person name="Sisk P."/>
            <person name="Stolte C."/>
            <person name="Sykes S."/>
            <person name="White J."/>
            <person name="Yandava C."/>
            <person name="Burger G."/>
            <person name="Gray M.W."/>
            <person name="Holland P.W.H."/>
            <person name="King N."/>
            <person name="Lang F.B.F."/>
            <person name="Roger A.J."/>
            <person name="Ruiz-Trillo I."/>
            <person name="Haas B."/>
            <person name="Nusbaum C."/>
            <person name="Birren B."/>
        </authorList>
    </citation>
    <scope>NUCLEOTIDE SEQUENCE [LARGE SCALE GENOMIC DNA]</scope>
    <source>
        <strain evidence="3 4">JP610</strain>
    </source>
</reference>
<dbReference type="RefSeq" id="XP_014152376.1">
    <property type="nucleotide sequence ID" value="XM_014296901.1"/>
</dbReference>
<dbReference type="InterPro" id="IPR000387">
    <property type="entry name" value="Tyr_Pase_dom"/>
</dbReference>
<dbReference type="Pfam" id="PF00102">
    <property type="entry name" value="Y_phosphatase"/>
    <property type="match status" value="1"/>
</dbReference>
<feature type="domain" description="Tyrosine specific protein phosphatases" evidence="2">
    <location>
        <begin position="44"/>
        <end position="117"/>
    </location>
</feature>
<sequence length="132" mass="15119">EKENKHYCIRNFKISHSDKPEQVRDIRQFHYTSWPDFGVPTTGEGVMEMREEIIGWQGKAPPVVHCSAGVGRTGTYVAIDTGLAQQAANKREANIYQLTETMKKQRQGMVQTPEQYEFIYTTLRQADAVQPE</sequence>
<evidence type="ECO:0000313" key="4">
    <source>
        <dbReference type="Proteomes" id="UP000054560"/>
    </source>
</evidence>
<dbReference type="SUPFAM" id="SSF52799">
    <property type="entry name" value="(Phosphotyrosine protein) phosphatases II"/>
    <property type="match status" value="1"/>
</dbReference>
<dbReference type="PANTHER" id="PTHR19134:SF449">
    <property type="entry name" value="TYROSINE-PROTEIN PHOSPHATASE 1"/>
    <property type="match status" value="1"/>
</dbReference>
<dbReference type="Proteomes" id="UP000054560">
    <property type="component" value="Unassembled WGS sequence"/>
</dbReference>
<name>A0A0L0FP09_9EUKA</name>
<keyword evidence="4" id="KW-1185">Reference proteome</keyword>
<accession>A0A0L0FP09</accession>
<dbReference type="InterPro" id="IPR029021">
    <property type="entry name" value="Prot-tyrosine_phosphatase-like"/>
</dbReference>
<dbReference type="PROSITE" id="PS50056">
    <property type="entry name" value="TYR_PHOSPHATASE_2"/>
    <property type="match status" value="1"/>
</dbReference>
<dbReference type="eggNOG" id="KOG0791">
    <property type="taxonomic scope" value="Eukaryota"/>
</dbReference>
<dbReference type="PROSITE" id="PS00383">
    <property type="entry name" value="TYR_PHOSPHATASE_1"/>
    <property type="match status" value="1"/>
</dbReference>
<dbReference type="PRINTS" id="PR00700">
    <property type="entry name" value="PRTYPHPHTASE"/>
</dbReference>
<dbReference type="GeneID" id="25909604"/>
<feature type="domain" description="Tyrosine-protein phosphatase" evidence="1">
    <location>
        <begin position="1"/>
        <end position="126"/>
    </location>
</feature>
<evidence type="ECO:0000313" key="3">
    <source>
        <dbReference type="EMBL" id="KNC78474.1"/>
    </source>
</evidence>
<dbReference type="InterPro" id="IPR000242">
    <property type="entry name" value="PTP_cat"/>
</dbReference>
<dbReference type="InterPro" id="IPR050348">
    <property type="entry name" value="Protein-Tyr_Phosphatase"/>
</dbReference>
<dbReference type="STRING" id="667725.A0A0L0FP09"/>
<organism evidence="3 4">
    <name type="scientific">Sphaeroforma arctica JP610</name>
    <dbReference type="NCBI Taxonomy" id="667725"/>
    <lineage>
        <taxon>Eukaryota</taxon>
        <taxon>Ichthyosporea</taxon>
        <taxon>Ichthyophonida</taxon>
        <taxon>Sphaeroforma</taxon>
    </lineage>
</organism>
<gene>
    <name evidence="3" type="ORF">SARC_09100</name>
</gene>
<dbReference type="GO" id="GO:0004725">
    <property type="term" value="F:protein tyrosine phosphatase activity"/>
    <property type="evidence" value="ECO:0007669"/>
    <property type="project" value="InterPro"/>
</dbReference>
<dbReference type="SMART" id="SM00404">
    <property type="entry name" value="PTPc_motif"/>
    <property type="match status" value="1"/>
</dbReference>
<protein>
    <submittedName>
        <fullName evidence="3">Protein-tyrosine phosphatase</fullName>
    </submittedName>
</protein>
<proteinExistence type="predicted"/>
<dbReference type="InterPro" id="IPR003595">
    <property type="entry name" value="Tyr_Pase_cat"/>
</dbReference>